<keyword evidence="9" id="KW-1185">Reference proteome</keyword>
<dbReference type="Gene3D" id="3.30.450.260">
    <property type="entry name" value="Haem NO binding associated domain"/>
    <property type="match status" value="1"/>
</dbReference>
<dbReference type="Proteomes" id="UP000515158">
    <property type="component" value="Unplaced"/>
</dbReference>
<dbReference type="Pfam" id="PF07700">
    <property type="entry name" value="HNOB"/>
    <property type="match status" value="2"/>
</dbReference>
<dbReference type="InterPro" id="IPR029787">
    <property type="entry name" value="Nucleotide_cyclase"/>
</dbReference>
<dbReference type="EC" id="4.6.1.2" evidence="2"/>
<keyword evidence="6" id="KW-0456">Lyase</keyword>
<dbReference type="GO" id="GO:0020037">
    <property type="term" value="F:heme binding"/>
    <property type="evidence" value="ECO:0007669"/>
    <property type="project" value="InterPro"/>
</dbReference>
<dbReference type="InParanoid" id="A0A6P8ZPZ7"/>
<dbReference type="GO" id="GO:0008074">
    <property type="term" value="C:guanylate cyclase complex, soluble"/>
    <property type="evidence" value="ECO:0007669"/>
    <property type="project" value="TreeGrafter"/>
</dbReference>
<dbReference type="InterPro" id="IPR038158">
    <property type="entry name" value="H-NOX_domain_sf"/>
</dbReference>
<evidence type="ECO:0000313" key="9">
    <source>
        <dbReference type="Proteomes" id="UP000515158"/>
    </source>
</evidence>
<evidence type="ECO:0000259" key="8">
    <source>
        <dbReference type="PROSITE" id="PS50125"/>
    </source>
</evidence>
<dbReference type="SMART" id="SM00044">
    <property type="entry name" value="CYCc"/>
    <property type="match status" value="1"/>
</dbReference>
<dbReference type="FunCoup" id="A0A6P8ZPZ7">
    <property type="interactions" value="60"/>
</dbReference>
<dbReference type="GO" id="GO:0070482">
    <property type="term" value="P:response to oxygen levels"/>
    <property type="evidence" value="ECO:0007669"/>
    <property type="project" value="TreeGrafter"/>
</dbReference>
<organism evidence="10">
    <name type="scientific">Thrips palmi</name>
    <name type="common">Melon thrips</name>
    <dbReference type="NCBI Taxonomy" id="161013"/>
    <lineage>
        <taxon>Eukaryota</taxon>
        <taxon>Metazoa</taxon>
        <taxon>Ecdysozoa</taxon>
        <taxon>Arthropoda</taxon>
        <taxon>Hexapoda</taxon>
        <taxon>Insecta</taxon>
        <taxon>Pterygota</taxon>
        <taxon>Neoptera</taxon>
        <taxon>Paraneoptera</taxon>
        <taxon>Thysanoptera</taxon>
        <taxon>Terebrantia</taxon>
        <taxon>Thripoidea</taxon>
        <taxon>Thripidae</taxon>
        <taxon>Thrips</taxon>
    </lineage>
</organism>
<dbReference type="AlphaFoldDB" id="A0A6P8ZPZ7"/>
<keyword evidence="7" id="KW-0141">cGMP biosynthesis</keyword>
<evidence type="ECO:0000256" key="6">
    <source>
        <dbReference type="ARBA" id="ARBA00023239"/>
    </source>
</evidence>
<dbReference type="KEGG" id="tpal:117647360"/>
<dbReference type="PANTHER" id="PTHR45655">
    <property type="entry name" value="GUANYLATE CYCLASE SOLUBLE SUBUNIT BETA-2"/>
    <property type="match status" value="1"/>
</dbReference>
<evidence type="ECO:0000256" key="7">
    <source>
        <dbReference type="ARBA" id="ARBA00023293"/>
    </source>
</evidence>
<keyword evidence="3" id="KW-0963">Cytoplasm</keyword>
<dbReference type="GeneID" id="117647360"/>
<comment type="subcellular location">
    <subcellularLocation>
        <location evidence="1">Cytoplasm</location>
    </subcellularLocation>
</comment>
<dbReference type="GO" id="GO:0019934">
    <property type="term" value="P:cGMP-mediated signaling"/>
    <property type="evidence" value="ECO:0007669"/>
    <property type="project" value="TreeGrafter"/>
</dbReference>
<evidence type="ECO:0000256" key="1">
    <source>
        <dbReference type="ARBA" id="ARBA00004496"/>
    </source>
</evidence>
<dbReference type="CDD" id="cd07302">
    <property type="entry name" value="CHD"/>
    <property type="match status" value="1"/>
</dbReference>
<dbReference type="Pfam" id="PF00211">
    <property type="entry name" value="Guanylate_cyc"/>
    <property type="match status" value="1"/>
</dbReference>
<accession>A0A6P8ZPZ7</accession>
<dbReference type="GO" id="GO:0004383">
    <property type="term" value="F:guanylate cyclase activity"/>
    <property type="evidence" value="ECO:0007669"/>
    <property type="project" value="UniProtKB-EC"/>
</dbReference>
<dbReference type="Gene3D" id="3.90.1520.10">
    <property type="entry name" value="H-NOX domain"/>
    <property type="match status" value="2"/>
</dbReference>
<protein>
    <recommendedName>
        <fullName evidence="2">guanylate cyclase</fullName>
        <ecNumber evidence="2">4.6.1.2</ecNumber>
    </recommendedName>
</protein>
<reference evidence="10" key="1">
    <citation type="submission" date="2025-08" db="UniProtKB">
        <authorList>
            <consortium name="RefSeq"/>
        </authorList>
    </citation>
    <scope>IDENTIFICATION</scope>
    <source>
        <tissue evidence="10">Total insect</tissue>
    </source>
</reference>
<gene>
    <name evidence="10" type="primary">LOC117647360</name>
</gene>
<dbReference type="RefSeq" id="XP_034244974.1">
    <property type="nucleotide sequence ID" value="XM_034389083.1"/>
</dbReference>
<keyword evidence="5" id="KW-0342">GTP-binding</keyword>
<evidence type="ECO:0000313" key="10">
    <source>
        <dbReference type="RefSeq" id="XP_034244974.1"/>
    </source>
</evidence>
<dbReference type="InterPro" id="IPR011644">
    <property type="entry name" value="Heme_NO-bd"/>
</dbReference>
<dbReference type="SUPFAM" id="SSF111126">
    <property type="entry name" value="Ligand-binding domain in the NO signalling and Golgi transport"/>
    <property type="match status" value="2"/>
</dbReference>
<dbReference type="PROSITE" id="PS50125">
    <property type="entry name" value="GUANYLATE_CYCLASE_2"/>
    <property type="match status" value="1"/>
</dbReference>
<dbReference type="InterPro" id="IPR042463">
    <property type="entry name" value="HNOB_dom_associated_sf"/>
</dbReference>
<dbReference type="Gene3D" id="6.10.250.780">
    <property type="match status" value="1"/>
</dbReference>
<keyword evidence="4" id="KW-0547">Nucleotide-binding</keyword>
<dbReference type="InterPro" id="IPR024096">
    <property type="entry name" value="NO_sig/Golgi_transp_ligand-bd"/>
</dbReference>
<dbReference type="InterPro" id="IPR011645">
    <property type="entry name" value="HNOB_dom_associated"/>
</dbReference>
<sequence>MYGMLLESVQHYLQLEYGDDAWAAFLSGAGCPNTVYSTHQEYADSTMRALARAAADAVRDGLVPLRLLPQNGQSDWSDTPSEIMSHRLVLAATSQIYKYQNTLVGRFKFNAGMGRWPVTEDDFMTFFGRCFVRFFSNFGYDDLIRAAGRHFCDFLGGVDNIHQQIRFSYPKMKSPSMFLAERDADGAVLVYRSKRQGFLPYFIGQLQQIAETFFHTPLQIKVVSVLEWDENDATEVEHRTEARLRLDFDNRAYMASRSNLEGLRSSADRRMPPVHAGLLMDLFPFGALLQSAPDGSALVLQQAGEKLLDVLALQDGGRCLHGAVASEFFRIRRPQGALFTMDSIRQLQSVLFEVEVLNVKDKQADRASTTSACILLKGQMLYLEDTKCIVFLCSPLVSDLSELAAQGLFLNDLNLHGLSREMVMEGWHQCARLELMCERAEQHSTQLQDSLRLLDQWRRRGDELLCSMIPRTVADRLLDGTGASSALDTCQAFDAVTVLFCELLDVDRGEQADTAEVVAEKVKTINQAFSQFDHLLDDHHVYKVETVGQVYMVVSGAPEPHRDHAVHACRVALGLQRCARSLRQPVRIGLHSGPVVAGVVGLKVPRYCLFGDTVNTAARMQSSSLSGSVQLSAATQSLLKGEEFRTMPRGQVWVKGKGLMSTFWLLHGEEEAGVESEDE</sequence>
<dbReference type="Gene3D" id="3.30.70.1230">
    <property type="entry name" value="Nucleotide cyclase"/>
    <property type="match status" value="1"/>
</dbReference>
<dbReference type="SUPFAM" id="SSF55073">
    <property type="entry name" value="Nucleotide cyclase"/>
    <property type="match status" value="1"/>
</dbReference>
<evidence type="ECO:0000256" key="4">
    <source>
        <dbReference type="ARBA" id="ARBA00022741"/>
    </source>
</evidence>
<evidence type="ECO:0000256" key="3">
    <source>
        <dbReference type="ARBA" id="ARBA00022490"/>
    </source>
</evidence>
<evidence type="ECO:0000256" key="2">
    <source>
        <dbReference type="ARBA" id="ARBA00012202"/>
    </source>
</evidence>
<dbReference type="GO" id="GO:0005525">
    <property type="term" value="F:GTP binding"/>
    <property type="evidence" value="ECO:0007669"/>
    <property type="project" value="UniProtKB-KW"/>
</dbReference>
<dbReference type="Pfam" id="PF07701">
    <property type="entry name" value="HNOBA"/>
    <property type="match status" value="1"/>
</dbReference>
<name>A0A6P8ZPZ7_THRPL</name>
<proteinExistence type="predicted"/>
<dbReference type="OrthoDB" id="1890790at2759"/>
<evidence type="ECO:0000256" key="5">
    <source>
        <dbReference type="ARBA" id="ARBA00023134"/>
    </source>
</evidence>
<feature type="domain" description="Guanylate cyclase" evidence="8">
    <location>
        <begin position="497"/>
        <end position="621"/>
    </location>
</feature>
<dbReference type="PANTHER" id="PTHR45655:SF5">
    <property type="entry name" value="SOLUBLE GUANYLATE CYCLASE 89DA-RELATED"/>
    <property type="match status" value="1"/>
</dbReference>
<dbReference type="InterPro" id="IPR001054">
    <property type="entry name" value="A/G_cyclase"/>
</dbReference>